<protein>
    <submittedName>
        <fullName evidence="1">Tail protein</fullName>
    </submittedName>
</protein>
<dbReference type="KEGG" id="cnt:JT31_01765"/>
<evidence type="ECO:0000313" key="1">
    <source>
        <dbReference type="EMBL" id="AIR03395.1"/>
    </source>
</evidence>
<gene>
    <name evidence="1" type="ORF">JT31_01765</name>
</gene>
<dbReference type="AlphaFoldDB" id="A0A089RA16"/>
<organism evidence="1 2">
    <name type="scientific">Cedecea neteri</name>
    <dbReference type="NCBI Taxonomy" id="158822"/>
    <lineage>
        <taxon>Bacteria</taxon>
        <taxon>Pseudomonadati</taxon>
        <taxon>Pseudomonadota</taxon>
        <taxon>Gammaproteobacteria</taxon>
        <taxon>Enterobacterales</taxon>
        <taxon>Enterobacteriaceae</taxon>
        <taxon>Cedecea</taxon>
    </lineage>
</organism>
<accession>A0A089RA16</accession>
<dbReference type="Proteomes" id="UP000029481">
    <property type="component" value="Chromosome"/>
</dbReference>
<dbReference type="RefSeq" id="WP_038472627.1">
    <property type="nucleotide sequence ID" value="NZ_CP009451.1"/>
</dbReference>
<keyword evidence="2" id="KW-1185">Reference proteome</keyword>
<dbReference type="OrthoDB" id="8759063at2"/>
<dbReference type="Pfam" id="PF05489">
    <property type="entry name" value="Phage_tail_X"/>
    <property type="match status" value="1"/>
</dbReference>
<sequence length="71" mass="7339">MATIWTTSDGDVLDAICVKNYGDAGLNQSLAAVLDANPGLADLGAIYPAGVEITLPAWTAEAEESSVSLWD</sequence>
<reference evidence="1 2" key="1">
    <citation type="submission" date="2014-09" db="EMBL/GenBank/DDBJ databases">
        <title>Cedecea neteri SSMD04 Genome Sequencing.</title>
        <authorList>
            <person name="Tan J.-Y."/>
        </authorList>
    </citation>
    <scope>NUCLEOTIDE SEQUENCE [LARGE SCALE GENOMIC DNA]</scope>
    <source>
        <strain evidence="1 2">SSMD04</strain>
    </source>
</reference>
<name>A0A089RA16_9ENTR</name>
<dbReference type="InterPro" id="IPR008861">
    <property type="entry name" value="GpX-like"/>
</dbReference>
<evidence type="ECO:0000313" key="2">
    <source>
        <dbReference type="Proteomes" id="UP000029481"/>
    </source>
</evidence>
<proteinExistence type="predicted"/>
<dbReference type="EMBL" id="CP009451">
    <property type="protein sequence ID" value="AIR03395.1"/>
    <property type="molecule type" value="Genomic_DNA"/>
</dbReference>